<sequence>MAHELATINGRTAMMYVGEVSWHGLGSRLDAPATASEAIAAAGLDYDVALVEPATETGIPIPNKRAVVRTDTDDVLGVVGTSYVPVQNRQAFAFLDAIAAESGIRYHTAGALRRGERIWLLGKLPGSIRVKGSHDTTEKYLLLSNSHDGSSALRVFFTPIRVVCSNTLDMADRGGRGEGIAIRHSGNLAAKVRQAQEVLGLARRYYDDLEVRIDALAGHHPTAAQLARYFEALYPDPEQGSNARARNARDALYNLFERGKGQDIPQVRHTAWAAYNAVTEFVDHHRSTRGRSEHERGANRLESAWFGSGNRLKERAFRLALEMAAG</sequence>
<dbReference type="AlphaFoldDB" id="A0A518GYW1"/>
<evidence type="ECO:0000313" key="1">
    <source>
        <dbReference type="EMBL" id="QDV33732.1"/>
    </source>
</evidence>
<dbReference type="OrthoDB" id="576140at2"/>
<dbReference type="Proteomes" id="UP000317835">
    <property type="component" value="Chromosome"/>
</dbReference>
<gene>
    <name evidence="1" type="ORF">ElP_16110</name>
</gene>
<dbReference type="NCBIfam" id="TIGR03299">
    <property type="entry name" value="LGT_TIGR03299"/>
    <property type="match status" value="1"/>
</dbReference>
<evidence type="ECO:0000313" key="2">
    <source>
        <dbReference type="Proteomes" id="UP000317835"/>
    </source>
</evidence>
<dbReference type="InterPro" id="IPR017686">
    <property type="entry name" value="Phg/plasmid-like_prot"/>
</dbReference>
<proteinExistence type="predicted"/>
<dbReference type="EMBL" id="CP036426">
    <property type="protein sequence ID" value="QDV33732.1"/>
    <property type="molecule type" value="Genomic_DNA"/>
</dbReference>
<evidence type="ECO:0008006" key="3">
    <source>
        <dbReference type="Google" id="ProtNLM"/>
    </source>
</evidence>
<keyword evidence="2" id="KW-1185">Reference proteome</keyword>
<reference evidence="1 2" key="1">
    <citation type="submission" date="2019-02" db="EMBL/GenBank/DDBJ databases">
        <title>Deep-cultivation of Planctomycetes and their phenomic and genomic characterization uncovers novel biology.</title>
        <authorList>
            <person name="Wiegand S."/>
            <person name="Jogler M."/>
            <person name="Boedeker C."/>
            <person name="Pinto D."/>
            <person name="Vollmers J."/>
            <person name="Rivas-Marin E."/>
            <person name="Kohn T."/>
            <person name="Peeters S.H."/>
            <person name="Heuer A."/>
            <person name="Rast P."/>
            <person name="Oberbeckmann S."/>
            <person name="Bunk B."/>
            <person name="Jeske O."/>
            <person name="Meyerdierks A."/>
            <person name="Storesund J.E."/>
            <person name="Kallscheuer N."/>
            <person name="Luecker S."/>
            <person name="Lage O.M."/>
            <person name="Pohl T."/>
            <person name="Merkel B.J."/>
            <person name="Hornburger P."/>
            <person name="Mueller R.-W."/>
            <person name="Bruemmer F."/>
            <person name="Labrenz M."/>
            <person name="Spormann A.M."/>
            <person name="Op den Camp H."/>
            <person name="Overmann J."/>
            <person name="Amann R."/>
            <person name="Jetten M.S.M."/>
            <person name="Mascher T."/>
            <person name="Medema M.H."/>
            <person name="Devos D.P."/>
            <person name="Kaster A.-K."/>
            <person name="Ovreas L."/>
            <person name="Rohde M."/>
            <person name="Galperin M.Y."/>
            <person name="Jogler C."/>
        </authorList>
    </citation>
    <scope>NUCLEOTIDE SEQUENCE [LARGE SCALE GENOMIC DNA]</scope>
    <source>
        <strain evidence="1 2">ElP</strain>
    </source>
</reference>
<dbReference type="RefSeq" id="WP_145268073.1">
    <property type="nucleotide sequence ID" value="NZ_CP036426.1"/>
</dbReference>
<dbReference type="InterPro" id="IPR026325">
    <property type="entry name" value="DUF932"/>
</dbReference>
<dbReference type="KEGG" id="tpla:ElP_16110"/>
<name>A0A518GYW1_9BACT</name>
<protein>
    <recommendedName>
        <fullName evidence="3">Phage/plasmid-like protein</fullName>
    </recommendedName>
</protein>
<accession>A0A518GYW1</accession>
<dbReference type="Pfam" id="PF06067">
    <property type="entry name" value="DUF932"/>
    <property type="match status" value="1"/>
</dbReference>
<organism evidence="1 2">
    <name type="scientific">Tautonia plasticadhaerens</name>
    <dbReference type="NCBI Taxonomy" id="2527974"/>
    <lineage>
        <taxon>Bacteria</taxon>
        <taxon>Pseudomonadati</taxon>
        <taxon>Planctomycetota</taxon>
        <taxon>Planctomycetia</taxon>
        <taxon>Isosphaerales</taxon>
        <taxon>Isosphaeraceae</taxon>
        <taxon>Tautonia</taxon>
    </lineage>
</organism>